<dbReference type="SUPFAM" id="SSF51126">
    <property type="entry name" value="Pectin lyase-like"/>
    <property type="match status" value="2"/>
</dbReference>
<reference evidence="2 3" key="1">
    <citation type="journal article" date="2014" name="Antonie Van Leeuwenhoek">
        <title>Hyphomonas beringensis sp. nov. and Hyphomonas chukchiensis sp. nov., isolated from surface seawater of the Bering Sea and Chukchi Sea.</title>
        <authorList>
            <person name="Li C."/>
            <person name="Lai Q."/>
            <person name="Li G."/>
            <person name="Dong C."/>
            <person name="Wang J."/>
            <person name="Liao Y."/>
            <person name="Shao Z."/>
        </authorList>
    </citation>
    <scope>NUCLEOTIDE SEQUENCE [LARGE SCALE GENOMIC DNA]</scope>
    <source>
        <strain evidence="2 3">MHS-2</strain>
    </source>
</reference>
<dbReference type="SMART" id="SM00710">
    <property type="entry name" value="PbH1"/>
    <property type="match status" value="4"/>
</dbReference>
<dbReference type="PATRIC" id="fig|1280950.3.peg.1276"/>
<dbReference type="RefSeq" id="WP_051618350.1">
    <property type="nucleotide sequence ID" value="NZ_ARYK01000002.1"/>
</dbReference>
<dbReference type="InterPro" id="IPR006626">
    <property type="entry name" value="PbH1"/>
</dbReference>
<evidence type="ECO:0000256" key="1">
    <source>
        <dbReference type="SAM" id="SignalP"/>
    </source>
</evidence>
<protein>
    <submittedName>
        <fullName evidence="2">Poly(Beta-D-mannuronate) lyase</fullName>
    </submittedName>
</protein>
<dbReference type="InterPro" id="IPR039513">
    <property type="entry name" value="PL-6"/>
</dbReference>
<comment type="caution">
    <text evidence="2">The sequence shown here is derived from an EMBL/GenBank/DDBJ whole genome shotgun (WGS) entry which is preliminary data.</text>
</comment>
<evidence type="ECO:0000313" key="2">
    <source>
        <dbReference type="EMBL" id="KCZ93451.1"/>
    </source>
</evidence>
<evidence type="ECO:0000313" key="3">
    <source>
        <dbReference type="Proteomes" id="UP000025171"/>
    </source>
</evidence>
<dbReference type="InterPro" id="IPR011050">
    <property type="entry name" value="Pectin_lyase_fold/virulence"/>
</dbReference>
<dbReference type="EMBL" id="ARYK01000002">
    <property type="protein sequence ID" value="KCZ93451.1"/>
    <property type="molecule type" value="Genomic_DNA"/>
</dbReference>
<proteinExistence type="predicted"/>
<dbReference type="eggNOG" id="COG3420">
    <property type="taxonomic scope" value="Bacteria"/>
</dbReference>
<organism evidence="2 3">
    <name type="scientific">Hyphomonas johnsonii MHS-2</name>
    <dbReference type="NCBI Taxonomy" id="1280950"/>
    <lineage>
        <taxon>Bacteria</taxon>
        <taxon>Pseudomonadati</taxon>
        <taxon>Pseudomonadota</taxon>
        <taxon>Alphaproteobacteria</taxon>
        <taxon>Hyphomonadales</taxon>
        <taxon>Hyphomonadaceae</taxon>
        <taxon>Hyphomonas</taxon>
    </lineage>
</organism>
<sequence>MAFGRLAVASAILILGSCSGQALKPAQAVYPLPAETGAMIRVATQDAFSEAVASAKPGDQIVLADGTWQDFDALFQAEGTQEHPVQLTAETPGKVILSGQSSLRLAGNHLLVSGLVFKDGYTPRSEVISFRRDSEALANNTRVTNVVIDGYSNPDRTQRDLWVGLYGRNNTFDFNHLSGKLNAGPTLAVRLDTAASQENRHRIRHNYFGPRPVFGSNGGETLRIGTSHYSLTDSLTIVENNFFDRCSGEVEIISNKSGGNIFRGNTFYASRGTLTLRHGNGTLVENNLFDGAGAPYTGGVRVINARQTIRNNYFKDLTGNRFSGALVIMNGVPDSPINRYHQVVGAVIENNTFDGVAAIELGEGSDAERTATPVNSVFSRNLVVGADGGSPINLYDDMGGVAFSGNLSSAAPPAVIAGGFDLRQNLTPSGGAFLAMIDGAGASGTYGVAKDQTGVSWYPKASEASPFEGGRDIQLQPGTDVLFTALKTAEPGDHYTLAPGSYRESKIIQVDTPVTIASRGGDVAVLSFERSHLFVLTGNGSLALGGLVVSGDAAPDGSGNSFISTSSIRGSGNHILSLSHIRVQDFDVNRGFSVVSAAKGSFFDRIDVENSDFENISGAVFKLDEETDDYGIYNAEFLSIRDSHFKMIGGPIAAVYRGGRDESTFGPHVDVTGSSFETVANGDQPLMELYGIQKGSFTGNTVVGAKPIALTFTTGLPVFTSSGNTIDGATQDAFADIADERNR</sequence>
<keyword evidence="1" id="KW-0732">Signal</keyword>
<name>A0A059FSF6_9PROT</name>
<dbReference type="InterPro" id="IPR012334">
    <property type="entry name" value="Pectin_lyas_fold"/>
</dbReference>
<dbReference type="GO" id="GO:0016829">
    <property type="term" value="F:lyase activity"/>
    <property type="evidence" value="ECO:0007669"/>
    <property type="project" value="UniProtKB-KW"/>
</dbReference>
<dbReference type="Pfam" id="PF14592">
    <property type="entry name" value="Chondroitinas_B"/>
    <property type="match status" value="1"/>
</dbReference>
<dbReference type="AlphaFoldDB" id="A0A059FSF6"/>
<accession>A0A059FSF6</accession>
<dbReference type="Proteomes" id="UP000025171">
    <property type="component" value="Unassembled WGS sequence"/>
</dbReference>
<keyword evidence="3" id="KW-1185">Reference proteome</keyword>
<keyword evidence="2" id="KW-0456">Lyase</keyword>
<dbReference type="CDD" id="cd14251">
    <property type="entry name" value="PL-6"/>
    <property type="match status" value="1"/>
</dbReference>
<dbReference type="STRING" id="1280950.HJO_06340"/>
<feature type="signal peptide" evidence="1">
    <location>
        <begin position="1"/>
        <end position="22"/>
    </location>
</feature>
<gene>
    <name evidence="2" type="ORF">HJO_06340</name>
</gene>
<dbReference type="PROSITE" id="PS51257">
    <property type="entry name" value="PROKAR_LIPOPROTEIN"/>
    <property type="match status" value="1"/>
</dbReference>
<feature type="chain" id="PRO_5001578303" evidence="1">
    <location>
        <begin position="23"/>
        <end position="743"/>
    </location>
</feature>
<dbReference type="Gene3D" id="2.160.20.10">
    <property type="entry name" value="Single-stranded right-handed beta-helix, Pectin lyase-like"/>
    <property type="match status" value="2"/>
</dbReference>